<dbReference type="EMBL" id="CP059399">
    <property type="protein sequence ID" value="QLY28247.1"/>
    <property type="molecule type" value="Genomic_DNA"/>
</dbReference>
<dbReference type="PROSITE" id="PS51257">
    <property type="entry name" value="PROKAR_LIPOPROTEIN"/>
    <property type="match status" value="1"/>
</dbReference>
<evidence type="ECO:0000313" key="2">
    <source>
        <dbReference type="EMBL" id="QLY28247.1"/>
    </source>
</evidence>
<organism evidence="2 3">
    <name type="scientific">Nocardia huaxiensis</name>
    <dbReference type="NCBI Taxonomy" id="2755382"/>
    <lineage>
        <taxon>Bacteria</taxon>
        <taxon>Bacillati</taxon>
        <taxon>Actinomycetota</taxon>
        <taxon>Actinomycetes</taxon>
        <taxon>Mycobacteriales</taxon>
        <taxon>Nocardiaceae</taxon>
        <taxon>Nocardia</taxon>
    </lineage>
</organism>
<dbReference type="AlphaFoldDB" id="A0A7D6ZEF7"/>
<feature type="signal peptide" evidence="1">
    <location>
        <begin position="1"/>
        <end position="26"/>
    </location>
</feature>
<reference evidence="2 3" key="1">
    <citation type="submission" date="2020-07" db="EMBL/GenBank/DDBJ databases">
        <authorList>
            <person name="Zhuang K."/>
            <person name="Ran Y."/>
        </authorList>
    </citation>
    <scope>NUCLEOTIDE SEQUENCE [LARGE SCALE GENOMIC DNA]</scope>
    <source>
        <strain evidence="2 3">WCH-YHL-001</strain>
    </source>
</reference>
<dbReference type="RefSeq" id="WP_181579455.1">
    <property type="nucleotide sequence ID" value="NZ_CP059399.1"/>
</dbReference>
<protein>
    <submittedName>
        <fullName evidence="2">Uncharacterized protein</fullName>
    </submittedName>
</protein>
<dbReference type="KEGG" id="nhu:H0264_22960"/>
<proteinExistence type="predicted"/>
<accession>A0A7D6ZEF7</accession>
<name>A0A7D6ZEF7_9NOCA</name>
<keyword evidence="1" id="KW-0732">Signal</keyword>
<sequence length="80" mass="8155">MKLKHVLFTFLAAGCASIVTATPATAAPAPVLTPVAEECYPYSLFASLSGGPAKCFSRAEFWQNTIQSLGTLSAGGSSGS</sequence>
<evidence type="ECO:0000313" key="3">
    <source>
        <dbReference type="Proteomes" id="UP000515512"/>
    </source>
</evidence>
<gene>
    <name evidence="2" type="ORF">H0264_22960</name>
</gene>
<evidence type="ECO:0000256" key="1">
    <source>
        <dbReference type="SAM" id="SignalP"/>
    </source>
</evidence>
<dbReference type="Proteomes" id="UP000515512">
    <property type="component" value="Chromosome"/>
</dbReference>
<feature type="chain" id="PRO_5027693433" evidence="1">
    <location>
        <begin position="27"/>
        <end position="80"/>
    </location>
</feature>
<keyword evidence="3" id="KW-1185">Reference proteome</keyword>